<comment type="caution">
    <text evidence="1">The sequence shown here is derived from an EMBL/GenBank/DDBJ whole genome shotgun (WGS) entry which is preliminary data.</text>
</comment>
<protein>
    <submittedName>
        <fullName evidence="1">Uncharacterized protein</fullName>
    </submittedName>
</protein>
<organism evidence="1 2">
    <name type="scientific">Gymnopilus junonius</name>
    <name type="common">Spectacular rustgill mushroom</name>
    <name type="synonym">Gymnopilus spectabilis subsp. junonius</name>
    <dbReference type="NCBI Taxonomy" id="109634"/>
    <lineage>
        <taxon>Eukaryota</taxon>
        <taxon>Fungi</taxon>
        <taxon>Dikarya</taxon>
        <taxon>Basidiomycota</taxon>
        <taxon>Agaricomycotina</taxon>
        <taxon>Agaricomycetes</taxon>
        <taxon>Agaricomycetidae</taxon>
        <taxon>Agaricales</taxon>
        <taxon>Agaricineae</taxon>
        <taxon>Hymenogastraceae</taxon>
        <taxon>Gymnopilus</taxon>
    </lineage>
</organism>
<gene>
    <name evidence="1" type="ORF">CPB84DRAFT_1751684</name>
</gene>
<evidence type="ECO:0000313" key="1">
    <source>
        <dbReference type="EMBL" id="KAF8879319.1"/>
    </source>
</evidence>
<dbReference type="Proteomes" id="UP000724874">
    <property type="component" value="Unassembled WGS sequence"/>
</dbReference>
<accession>A0A9P5ND71</accession>
<proteinExistence type="predicted"/>
<evidence type="ECO:0000313" key="2">
    <source>
        <dbReference type="Proteomes" id="UP000724874"/>
    </source>
</evidence>
<dbReference type="OrthoDB" id="10605349at2759"/>
<name>A0A9P5ND71_GYMJU</name>
<sequence length="204" mass="23298">MFIKGSFYLDCRPYLSYKDHKAESCPTIGIFISPSVPPTCHPRDIFSDYEFVTSPPPPIDGIPANVLYTYYDFETPVPWSWKLVSEGKYWEKPDGSLVCAQPCGRQEWLAPECRMIFHAASDDFKDIPEHESDHLTDSEHYCKPLGCLCDFKDGKGYVRIGLLKRHLIDKGKMNQEKANKIGAYLARFERPGGVASPTRVSRRR</sequence>
<dbReference type="EMBL" id="JADNYJ010000150">
    <property type="protein sequence ID" value="KAF8879319.1"/>
    <property type="molecule type" value="Genomic_DNA"/>
</dbReference>
<dbReference type="AlphaFoldDB" id="A0A9P5ND71"/>
<reference evidence="1" key="1">
    <citation type="submission" date="2020-11" db="EMBL/GenBank/DDBJ databases">
        <authorList>
            <consortium name="DOE Joint Genome Institute"/>
            <person name="Ahrendt S."/>
            <person name="Riley R."/>
            <person name="Andreopoulos W."/>
            <person name="LaButti K."/>
            <person name="Pangilinan J."/>
            <person name="Ruiz-duenas F.J."/>
            <person name="Barrasa J.M."/>
            <person name="Sanchez-Garcia M."/>
            <person name="Camarero S."/>
            <person name="Miyauchi S."/>
            <person name="Serrano A."/>
            <person name="Linde D."/>
            <person name="Babiker R."/>
            <person name="Drula E."/>
            <person name="Ayuso-Fernandez I."/>
            <person name="Pacheco R."/>
            <person name="Padilla G."/>
            <person name="Ferreira P."/>
            <person name="Barriuso J."/>
            <person name="Kellner H."/>
            <person name="Castanera R."/>
            <person name="Alfaro M."/>
            <person name="Ramirez L."/>
            <person name="Pisabarro A.G."/>
            <person name="Kuo A."/>
            <person name="Tritt A."/>
            <person name="Lipzen A."/>
            <person name="He G."/>
            <person name="Yan M."/>
            <person name="Ng V."/>
            <person name="Cullen D."/>
            <person name="Martin F."/>
            <person name="Rosso M.-N."/>
            <person name="Henrissat B."/>
            <person name="Hibbett D."/>
            <person name="Martinez A.T."/>
            <person name="Grigoriev I.V."/>
        </authorList>
    </citation>
    <scope>NUCLEOTIDE SEQUENCE</scope>
    <source>
        <strain evidence="1">AH 44721</strain>
    </source>
</reference>
<keyword evidence="2" id="KW-1185">Reference proteome</keyword>